<dbReference type="Gene3D" id="3.30.450.20">
    <property type="entry name" value="PAS domain"/>
    <property type="match status" value="1"/>
</dbReference>
<keyword evidence="10" id="KW-1185">Reference proteome</keyword>
<dbReference type="InterPro" id="IPR005467">
    <property type="entry name" value="His_kinase_dom"/>
</dbReference>
<evidence type="ECO:0000259" key="8">
    <source>
        <dbReference type="PROSITE" id="PS50109"/>
    </source>
</evidence>
<proteinExistence type="predicted"/>
<keyword evidence="4 9" id="KW-0418">Kinase</keyword>
<dbReference type="Proteomes" id="UP000002366">
    <property type="component" value="Chromosome"/>
</dbReference>
<dbReference type="KEGG" id="aco:Amico_0174"/>
<evidence type="ECO:0000256" key="1">
    <source>
        <dbReference type="ARBA" id="ARBA00022553"/>
    </source>
</evidence>
<dbReference type="InterPro" id="IPR000014">
    <property type="entry name" value="PAS"/>
</dbReference>
<dbReference type="EMBL" id="CP001997">
    <property type="protein sequence ID" value="ADE56321.1"/>
    <property type="molecule type" value="Genomic_DNA"/>
</dbReference>
<dbReference type="SMART" id="SM00387">
    <property type="entry name" value="HATPase_c"/>
    <property type="match status" value="1"/>
</dbReference>
<keyword evidence="5" id="KW-0067">ATP-binding</keyword>
<keyword evidence="3" id="KW-0547">Nucleotide-binding</keyword>
<evidence type="ECO:0000313" key="9">
    <source>
        <dbReference type="EMBL" id="ADE56321.1"/>
    </source>
</evidence>
<accession>D5ECN9</accession>
<keyword evidence="7" id="KW-0812">Transmembrane</keyword>
<dbReference type="InterPro" id="IPR035965">
    <property type="entry name" value="PAS-like_dom_sf"/>
</dbReference>
<evidence type="ECO:0000256" key="6">
    <source>
        <dbReference type="ARBA" id="ARBA00023012"/>
    </source>
</evidence>
<dbReference type="PROSITE" id="PS50109">
    <property type="entry name" value="HIS_KIN"/>
    <property type="match status" value="1"/>
</dbReference>
<keyword evidence="1" id="KW-0597">Phosphoprotein</keyword>
<dbReference type="InterPro" id="IPR001638">
    <property type="entry name" value="Solute-binding_3/MltF_N"/>
</dbReference>
<evidence type="ECO:0000256" key="7">
    <source>
        <dbReference type="SAM" id="Phobius"/>
    </source>
</evidence>
<evidence type="ECO:0000256" key="2">
    <source>
        <dbReference type="ARBA" id="ARBA00022679"/>
    </source>
</evidence>
<dbReference type="Pfam" id="PF14689">
    <property type="entry name" value="SPOB_a"/>
    <property type="match status" value="1"/>
</dbReference>
<dbReference type="CDD" id="cd00130">
    <property type="entry name" value="PAS"/>
    <property type="match status" value="1"/>
</dbReference>
<organism evidence="9 10">
    <name type="scientific">Aminobacterium colombiense (strain DSM 12261 / ALA-1)</name>
    <dbReference type="NCBI Taxonomy" id="572547"/>
    <lineage>
        <taxon>Bacteria</taxon>
        <taxon>Thermotogati</taxon>
        <taxon>Synergistota</taxon>
        <taxon>Synergistia</taxon>
        <taxon>Synergistales</taxon>
        <taxon>Aminobacteriaceae</taxon>
        <taxon>Aminobacterium</taxon>
    </lineage>
</organism>
<dbReference type="SUPFAM" id="SSF55874">
    <property type="entry name" value="ATPase domain of HSP90 chaperone/DNA topoisomerase II/histidine kinase"/>
    <property type="match status" value="1"/>
</dbReference>
<dbReference type="HOGENOM" id="CLU_421908_0_0_0"/>
<feature type="transmembrane region" description="Helical" evidence="7">
    <location>
        <begin position="297"/>
        <end position="318"/>
    </location>
</feature>
<feature type="domain" description="Histidine kinase" evidence="8">
    <location>
        <begin position="536"/>
        <end position="643"/>
    </location>
</feature>
<dbReference type="Pfam" id="PF13188">
    <property type="entry name" value="PAS_8"/>
    <property type="match status" value="1"/>
</dbReference>
<dbReference type="InterPro" id="IPR036890">
    <property type="entry name" value="HATPase_C_sf"/>
</dbReference>
<keyword evidence="7" id="KW-1133">Transmembrane helix</keyword>
<dbReference type="Gene3D" id="3.30.565.10">
    <property type="entry name" value="Histidine kinase-like ATPase, C-terminal domain"/>
    <property type="match status" value="1"/>
</dbReference>
<dbReference type="Pfam" id="PF00497">
    <property type="entry name" value="SBP_bac_3"/>
    <property type="match status" value="1"/>
</dbReference>
<dbReference type="InterPro" id="IPR003594">
    <property type="entry name" value="HATPase_dom"/>
</dbReference>
<dbReference type="GO" id="GO:0000155">
    <property type="term" value="F:phosphorelay sensor kinase activity"/>
    <property type="evidence" value="ECO:0007669"/>
    <property type="project" value="InterPro"/>
</dbReference>
<name>D5ECN9_AMICL</name>
<dbReference type="GO" id="GO:0005524">
    <property type="term" value="F:ATP binding"/>
    <property type="evidence" value="ECO:0007669"/>
    <property type="project" value="UniProtKB-KW"/>
</dbReference>
<dbReference type="PANTHER" id="PTHR43065:SF10">
    <property type="entry name" value="PEROXIDE STRESS-ACTIVATED HISTIDINE KINASE MAK3"/>
    <property type="match status" value="1"/>
</dbReference>
<gene>
    <name evidence="9" type="ordered locus">Amico_0174</name>
</gene>
<keyword evidence="2" id="KW-0808">Transferase</keyword>
<reference evidence="9 10" key="1">
    <citation type="journal article" date="2010" name="Stand. Genomic Sci.">
        <title>Complete genome sequence of Aminobacterium colombiense type strain (ALA-1).</title>
        <authorList>
            <person name="Chertkov O."/>
            <person name="Sikorski J."/>
            <person name="Brambilla E."/>
            <person name="Lapidus A."/>
            <person name="Copeland A."/>
            <person name="Glavina Del Rio T."/>
            <person name="Nolan M."/>
            <person name="Lucas S."/>
            <person name="Tice H."/>
            <person name="Cheng J.F."/>
            <person name="Han C."/>
            <person name="Detter J.C."/>
            <person name="Bruce D."/>
            <person name="Tapia R."/>
            <person name="Goodwin L."/>
            <person name="Pitluck S."/>
            <person name="Liolios K."/>
            <person name="Ivanova N."/>
            <person name="Mavromatis K."/>
            <person name="Ovchinnikova G."/>
            <person name="Pati A."/>
            <person name="Chen A."/>
            <person name="Palaniappan K."/>
            <person name="Land M."/>
            <person name="Hauser L."/>
            <person name="Chang Y.J."/>
            <person name="Jeffries C.D."/>
            <person name="Spring S."/>
            <person name="Rohde M."/>
            <person name="Goker M."/>
            <person name="Bristow J."/>
            <person name="Eisen J.A."/>
            <person name="Markowitz V."/>
            <person name="Hugenholtz P."/>
            <person name="Kyrpides N.C."/>
            <person name="Klenk H.P."/>
        </authorList>
    </citation>
    <scope>NUCLEOTIDE SEQUENCE [LARGE SCALE GENOMIC DNA]</scope>
    <source>
        <strain evidence="10">DSM 12261 / ALA-1</strain>
    </source>
</reference>
<dbReference type="SMART" id="SM00062">
    <property type="entry name" value="PBPb"/>
    <property type="match status" value="1"/>
</dbReference>
<dbReference type="SUPFAM" id="SSF55785">
    <property type="entry name" value="PYP-like sensor domain (PAS domain)"/>
    <property type="match status" value="1"/>
</dbReference>
<dbReference type="RefSeq" id="WP_013047587.1">
    <property type="nucleotide sequence ID" value="NC_014011.1"/>
</dbReference>
<dbReference type="SUPFAM" id="SSF55890">
    <property type="entry name" value="Sporulation response regulatory protein Spo0B"/>
    <property type="match status" value="1"/>
</dbReference>
<protein>
    <submittedName>
        <fullName evidence="9">Signal transduction histidine kinase regulating citrate/malate metabolism</fullName>
    </submittedName>
</protein>
<dbReference type="STRING" id="572547.Amico_0174"/>
<evidence type="ECO:0000256" key="3">
    <source>
        <dbReference type="ARBA" id="ARBA00022741"/>
    </source>
</evidence>
<dbReference type="eggNOG" id="COG3290">
    <property type="taxonomic scope" value="Bacteria"/>
</dbReference>
<keyword evidence="6" id="KW-0902">Two-component regulatory system</keyword>
<dbReference type="PANTHER" id="PTHR43065">
    <property type="entry name" value="SENSOR HISTIDINE KINASE"/>
    <property type="match status" value="1"/>
</dbReference>
<dbReference type="Pfam" id="PF02518">
    <property type="entry name" value="HATPase_c"/>
    <property type="match status" value="1"/>
</dbReference>
<evidence type="ECO:0000256" key="5">
    <source>
        <dbReference type="ARBA" id="ARBA00022840"/>
    </source>
</evidence>
<evidence type="ECO:0000313" key="10">
    <source>
        <dbReference type="Proteomes" id="UP000002366"/>
    </source>
</evidence>
<evidence type="ECO:0000256" key="4">
    <source>
        <dbReference type="ARBA" id="ARBA00022777"/>
    </source>
</evidence>
<keyword evidence="7" id="KW-0472">Membrane</keyword>
<dbReference type="SUPFAM" id="SSF53850">
    <property type="entry name" value="Periplasmic binding protein-like II"/>
    <property type="match status" value="1"/>
</dbReference>
<dbReference type="InterPro" id="IPR016120">
    <property type="entry name" value="Sig_transdc_His_kin_SpoOB"/>
</dbReference>
<dbReference type="Gene3D" id="3.40.190.10">
    <property type="entry name" value="Periplasmic binding protein-like II"/>
    <property type="match status" value="3"/>
</dbReference>
<dbReference type="Gene3D" id="1.10.287.130">
    <property type="match status" value="1"/>
</dbReference>
<dbReference type="AlphaFoldDB" id="D5ECN9"/>
<dbReference type="InterPro" id="IPR039506">
    <property type="entry name" value="SPOB_a"/>
</dbReference>
<dbReference type="eggNOG" id="COG0834">
    <property type="taxonomic scope" value="Bacteria"/>
</dbReference>
<sequence length="649" mass="71610">MRKRFRIAAFLFTAFLIVFISLSPSRGAGAGGRVIYAVGDRALDPFEFISETQVPTGFLVELLQSIARQKELSLNFRMVRWQEVPALLYSSHVDLLLGVADARGNDAILPRLAPVVNIPPSSSQTDQRGVGLPNVSGKEIGQYYFSLPVLKVPYSIFTRKGLGGSRLSDVSGKAIVVEQGSAEEEYLRLSGLASEIVLASHPVEIVHLLSSGQYDFALMNLYQGLAICKKISIANVVATSLNLFSKDWGYTVAHGDISLAGILREGLADSRRNGTYDRLYRKWFDEYRQDGRIDKGLIIKVVGGFAIAIILILLWNLSLKRQVTRIVRERERLIDFIRDGILAIDNRGRITLINRSARKLLNMTSDVEGQDVDSLVPEINLTGVLTSGETAYDLEQNVGGTPLVINKIPVVLNNQVAGAIASFRDMSEIHAMAEEMTGVRMYVDSLRVQNHEFVNKLQAISGLIQLGKYERALTFIAQEQAPGQITASLIAERIKNPAVGGILLGKLGRCRELGIECEITPDSYCGELAAISDQALVIIIGNLMENAIEAVLNLRDRKGKISFSIFDESNQIMLCVWDNGGKLSKEKASKIFEKGFSTKARPRTSGYGLYNIRRMVDALGGDISLDFSFDEFTEFIVTLPNREGGDFFE</sequence>